<keyword evidence="1" id="KW-1133">Transmembrane helix</keyword>
<organism evidence="2 3">
    <name type="scientific">Sphingomonas panacisoli</name>
    <dbReference type="NCBI Taxonomy" id="1813879"/>
    <lineage>
        <taxon>Bacteria</taxon>
        <taxon>Pseudomonadati</taxon>
        <taxon>Pseudomonadota</taxon>
        <taxon>Alphaproteobacteria</taxon>
        <taxon>Sphingomonadales</taxon>
        <taxon>Sphingomonadaceae</taxon>
        <taxon>Sphingomonas</taxon>
    </lineage>
</organism>
<proteinExistence type="predicted"/>
<gene>
    <name evidence="2" type="ORF">FPZ24_04925</name>
</gene>
<dbReference type="AlphaFoldDB" id="A0A5B8LFS0"/>
<dbReference type="EMBL" id="CP042306">
    <property type="protein sequence ID" value="QDZ06903.1"/>
    <property type="molecule type" value="Genomic_DNA"/>
</dbReference>
<dbReference type="RefSeq" id="WP_146569987.1">
    <property type="nucleotide sequence ID" value="NZ_CP042306.1"/>
</dbReference>
<sequence length="103" mass="11959">MATAAAAAIAKARRDIQHEFFSRDAVRPERAISIQLNRHIQRRVFARWQREGIIREEAGRYWLDVVAYDVDLRKRHKRVLFALFIIILLTLVGLAAGLLRPIL</sequence>
<dbReference type="KEGG" id="spai:FPZ24_04925"/>
<dbReference type="OrthoDB" id="7568222at2"/>
<evidence type="ECO:0000313" key="3">
    <source>
        <dbReference type="Proteomes" id="UP000315673"/>
    </source>
</evidence>
<reference evidence="2 3" key="1">
    <citation type="submission" date="2019-07" db="EMBL/GenBank/DDBJ databases">
        <title>Full genome sequence of Sphingomonas sp. 4R-6-7(HKS19).</title>
        <authorList>
            <person name="Im W.-T."/>
        </authorList>
    </citation>
    <scope>NUCLEOTIDE SEQUENCE [LARGE SCALE GENOMIC DNA]</scope>
    <source>
        <strain evidence="2 3">HKS19</strain>
    </source>
</reference>
<keyword evidence="1" id="KW-0812">Transmembrane</keyword>
<keyword evidence="3" id="KW-1185">Reference proteome</keyword>
<evidence type="ECO:0000256" key="1">
    <source>
        <dbReference type="SAM" id="Phobius"/>
    </source>
</evidence>
<keyword evidence="1" id="KW-0472">Membrane</keyword>
<protein>
    <submittedName>
        <fullName evidence="2">Uncharacterized protein</fullName>
    </submittedName>
</protein>
<evidence type="ECO:0000313" key="2">
    <source>
        <dbReference type="EMBL" id="QDZ06903.1"/>
    </source>
</evidence>
<accession>A0A5B8LFS0</accession>
<dbReference type="Proteomes" id="UP000315673">
    <property type="component" value="Chromosome"/>
</dbReference>
<name>A0A5B8LFS0_9SPHN</name>
<feature type="transmembrane region" description="Helical" evidence="1">
    <location>
        <begin position="79"/>
        <end position="99"/>
    </location>
</feature>